<organism evidence="2 3">
    <name type="scientific">Haematococcus lacustris</name>
    <name type="common">Green alga</name>
    <name type="synonym">Haematococcus pluvialis</name>
    <dbReference type="NCBI Taxonomy" id="44745"/>
    <lineage>
        <taxon>Eukaryota</taxon>
        <taxon>Viridiplantae</taxon>
        <taxon>Chlorophyta</taxon>
        <taxon>core chlorophytes</taxon>
        <taxon>Chlorophyceae</taxon>
        <taxon>CS clade</taxon>
        <taxon>Chlamydomonadales</taxon>
        <taxon>Haematococcaceae</taxon>
        <taxon>Haematococcus</taxon>
    </lineage>
</organism>
<gene>
    <name evidence="2" type="ORF">HaLaN_29545</name>
</gene>
<name>A0A6A0AD73_HAELA</name>
<accession>A0A6A0AD73</accession>
<feature type="compositionally biased region" description="Pro residues" evidence="1">
    <location>
        <begin position="102"/>
        <end position="111"/>
    </location>
</feature>
<dbReference type="Proteomes" id="UP000485058">
    <property type="component" value="Unassembled WGS sequence"/>
</dbReference>
<evidence type="ECO:0000313" key="3">
    <source>
        <dbReference type="Proteomes" id="UP000485058"/>
    </source>
</evidence>
<sequence length="352" mass="38284">CWTSADGTKPNCSGVGLHHDLQTEFIHYPLVVYFCCNYICIQMEVLLASRSPPTTLPSPHPLSLHPPPPSPHTRSPSPPPPPSPPLPFPRSPSSPPASFSPSPQPSPPPWFDVPHGKSVGISASLPATAHLLGWQQWCVCCCAGHCMNPDWGRDHDIGVVRNPGRSTCLFTDNSLCRSSRDYVHGIWARNVTRTLTVSTCVDGVVPWDTVLYVYRWRAYMCSCPSDAISDDDGGVCGQGRSSVTFTAPADTYHIVVVEGRTFNDNYGLRRKGLLSMGVSRGEGRKCQSNCGGEGCSGSPRQVYKPYDLRVILHKDLTICFGLHIECVFNVEGMSLMAGRRLPSGGYSDVSAV</sequence>
<feature type="compositionally biased region" description="Pro residues" evidence="1">
    <location>
        <begin position="56"/>
        <end position="95"/>
    </location>
</feature>
<evidence type="ECO:0000313" key="2">
    <source>
        <dbReference type="EMBL" id="GFH30656.1"/>
    </source>
</evidence>
<feature type="region of interest" description="Disordered" evidence="1">
    <location>
        <begin position="56"/>
        <end position="111"/>
    </location>
</feature>
<feature type="non-terminal residue" evidence="2">
    <location>
        <position position="352"/>
    </location>
</feature>
<comment type="caution">
    <text evidence="2">The sequence shown here is derived from an EMBL/GenBank/DDBJ whole genome shotgun (WGS) entry which is preliminary data.</text>
</comment>
<dbReference type="AlphaFoldDB" id="A0A6A0AD73"/>
<keyword evidence="3" id="KW-1185">Reference proteome</keyword>
<protein>
    <submittedName>
        <fullName evidence="2">Uncharacterized protein</fullName>
    </submittedName>
</protein>
<proteinExistence type="predicted"/>
<feature type="non-terminal residue" evidence="2">
    <location>
        <position position="1"/>
    </location>
</feature>
<dbReference type="PRINTS" id="PR01217">
    <property type="entry name" value="PRICHEXTENSN"/>
</dbReference>
<reference evidence="2 3" key="1">
    <citation type="submission" date="2020-02" db="EMBL/GenBank/DDBJ databases">
        <title>Draft genome sequence of Haematococcus lacustris strain NIES-144.</title>
        <authorList>
            <person name="Morimoto D."/>
            <person name="Nakagawa S."/>
            <person name="Yoshida T."/>
            <person name="Sawayama S."/>
        </authorList>
    </citation>
    <scope>NUCLEOTIDE SEQUENCE [LARGE SCALE GENOMIC DNA]</scope>
    <source>
        <strain evidence="2 3">NIES-144</strain>
    </source>
</reference>
<evidence type="ECO:0000256" key="1">
    <source>
        <dbReference type="SAM" id="MobiDB-lite"/>
    </source>
</evidence>
<dbReference type="EMBL" id="BLLF01005047">
    <property type="protein sequence ID" value="GFH30656.1"/>
    <property type="molecule type" value="Genomic_DNA"/>
</dbReference>